<evidence type="ECO:0000256" key="13">
    <source>
        <dbReference type="ARBA" id="ARBA00023157"/>
    </source>
</evidence>
<dbReference type="VEuPathDB" id="FungiDB:TRICI_003486"/>
<evidence type="ECO:0000259" key="14">
    <source>
        <dbReference type="Pfam" id="PF02953"/>
    </source>
</evidence>
<dbReference type="EMBL" id="SWFS01000256">
    <property type="protein sequence ID" value="KAA8912369.1"/>
    <property type="molecule type" value="Genomic_DNA"/>
</dbReference>
<keyword evidence="13" id="KW-1015">Disulfide bond</keyword>
<evidence type="ECO:0000256" key="11">
    <source>
        <dbReference type="ARBA" id="ARBA00023128"/>
    </source>
</evidence>
<dbReference type="AlphaFoldDB" id="A0A642V324"/>
<dbReference type="Gene3D" id="1.10.287.810">
    <property type="entry name" value="Mitochondrial import inner membrane translocase subunit tim13 like domains"/>
    <property type="match status" value="1"/>
</dbReference>
<keyword evidence="7" id="KW-0999">Mitochondrion inner membrane</keyword>
<evidence type="ECO:0000256" key="10">
    <source>
        <dbReference type="ARBA" id="ARBA00023010"/>
    </source>
</evidence>
<evidence type="ECO:0000256" key="5">
    <source>
        <dbReference type="ARBA" id="ARBA00022448"/>
    </source>
</evidence>
<comment type="subcellular location">
    <subcellularLocation>
        <location evidence="1">Mitochondrion inner membrane</location>
        <topology evidence="1">Peripheral membrane protein</topology>
        <orientation evidence="1">Intermembrane side</orientation>
    </subcellularLocation>
</comment>
<dbReference type="SUPFAM" id="SSF144122">
    <property type="entry name" value="Tim10-like"/>
    <property type="match status" value="1"/>
</dbReference>
<keyword evidence="10" id="KW-0811">Translocation</keyword>
<keyword evidence="12" id="KW-0472">Membrane</keyword>
<dbReference type="GO" id="GO:0005743">
    <property type="term" value="C:mitochondrial inner membrane"/>
    <property type="evidence" value="ECO:0007669"/>
    <property type="project" value="UniProtKB-SubCell"/>
</dbReference>
<comment type="caution">
    <text evidence="15">The sequence shown here is derived from an EMBL/GenBank/DDBJ whole genome shotgun (WGS) entry which is preliminary data.</text>
</comment>
<organism evidence="15 16">
    <name type="scientific">Trichomonascus ciferrii</name>
    <dbReference type="NCBI Taxonomy" id="44093"/>
    <lineage>
        <taxon>Eukaryota</taxon>
        <taxon>Fungi</taxon>
        <taxon>Dikarya</taxon>
        <taxon>Ascomycota</taxon>
        <taxon>Saccharomycotina</taxon>
        <taxon>Dipodascomycetes</taxon>
        <taxon>Dipodascales</taxon>
        <taxon>Trichomonascaceae</taxon>
        <taxon>Trichomonascus</taxon>
        <taxon>Trichomonascus ciferrii complex</taxon>
    </lineage>
</organism>
<dbReference type="PANTHER" id="PTHR11038">
    <property type="entry name" value="MITOCHONDRIAL IMPORT INNER MEMBRANE TRANSLOCASE SUBUNIT TIM10"/>
    <property type="match status" value="1"/>
</dbReference>
<keyword evidence="16" id="KW-1185">Reference proteome</keyword>
<dbReference type="PANTHER" id="PTHR11038:SF16">
    <property type="entry name" value="MITOCHONDRIAL IMPORT INNER MEMBRANE TRANSLOCASE SUBUNIT TIM10"/>
    <property type="match status" value="1"/>
</dbReference>
<keyword evidence="6" id="KW-0479">Metal-binding</keyword>
<proteinExistence type="inferred from homology"/>
<feature type="domain" description="Tim10-like" evidence="14">
    <location>
        <begin position="23"/>
        <end position="81"/>
    </location>
</feature>
<reference evidence="15" key="1">
    <citation type="journal article" date="2019" name="G3 (Bethesda)">
        <title>Genome Assemblies of Two Rare Opportunistic Yeast Pathogens: Diutina rugosa (syn. Candida rugosa) and Trichomonascus ciferrii (syn. Candida ciferrii).</title>
        <authorList>
            <person name="Mixao V."/>
            <person name="Saus E."/>
            <person name="Hansen A.P."/>
            <person name="Lass-Florl C."/>
            <person name="Gabaldon T."/>
        </authorList>
    </citation>
    <scope>NUCLEOTIDE SEQUENCE</scope>
    <source>
        <strain evidence="15">CBS 4856</strain>
    </source>
</reference>
<evidence type="ECO:0000313" key="15">
    <source>
        <dbReference type="EMBL" id="KAA8912369.1"/>
    </source>
</evidence>
<keyword evidence="11" id="KW-0496">Mitochondrion</keyword>
<keyword evidence="8" id="KW-0862">Zinc</keyword>
<evidence type="ECO:0000256" key="7">
    <source>
        <dbReference type="ARBA" id="ARBA00022792"/>
    </source>
</evidence>
<dbReference type="GO" id="GO:0046872">
    <property type="term" value="F:metal ion binding"/>
    <property type="evidence" value="ECO:0007669"/>
    <property type="project" value="UniProtKB-KW"/>
</dbReference>
<evidence type="ECO:0000256" key="3">
    <source>
        <dbReference type="ARBA" id="ARBA00020190"/>
    </source>
</evidence>
<comment type="similarity">
    <text evidence="2">Belongs to the small Tim family.</text>
</comment>
<evidence type="ECO:0000256" key="9">
    <source>
        <dbReference type="ARBA" id="ARBA00022927"/>
    </source>
</evidence>
<evidence type="ECO:0000256" key="8">
    <source>
        <dbReference type="ARBA" id="ARBA00022833"/>
    </source>
</evidence>
<name>A0A642V324_9ASCO</name>
<keyword evidence="5" id="KW-0813">Transport</keyword>
<protein>
    <recommendedName>
        <fullName evidence="4">Mitochondrial import inner membrane translocase subunit TIM10</fullName>
    </recommendedName>
    <alternativeName>
        <fullName evidence="3">Mitochondrial import inner membrane translocase subunit Tim10</fullName>
    </alternativeName>
</protein>
<evidence type="ECO:0000313" key="16">
    <source>
        <dbReference type="Proteomes" id="UP000761534"/>
    </source>
</evidence>
<dbReference type="GO" id="GO:0015031">
    <property type="term" value="P:protein transport"/>
    <property type="evidence" value="ECO:0007669"/>
    <property type="project" value="UniProtKB-KW"/>
</dbReference>
<evidence type="ECO:0000256" key="12">
    <source>
        <dbReference type="ARBA" id="ARBA00023136"/>
    </source>
</evidence>
<gene>
    <name evidence="15" type="ORF">TRICI_003486</name>
</gene>
<dbReference type="Pfam" id="PF02953">
    <property type="entry name" value="zf-Tim10_DDP"/>
    <property type="match status" value="1"/>
</dbReference>
<dbReference type="Proteomes" id="UP000761534">
    <property type="component" value="Unassembled WGS sequence"/>
</dbReference>
<accession>A0A642V324</accession>
<evidence type="ECO:0000256" key="2">
    <source>
        <dbReference type="ARBA" id="ARBA00006720"/>
    </source>
</evidence>
<dbReference type="InterPro" id="IPR004217">
    <property type="entry name" value="Tim10-like"/>
</dbReference>
<dbReference type="OrthoDB" id="274922at2759"/>
<dbReference type="InterPro" id="IPR035427">
    <property type="entry name" value="Tim10-like_dom_sf"/>
</dbReference>
<evidence type="ECO:0000256" key="6">
    <source>
        <dbReference type="ARBA" id="ARBA00022723"/>
    </source>
</evidence>
<sequence>MSFLGLGGNPGAGGNQVNQMKVEAAEAELDMVSDMFNRLVDSCHQKCIKEKYNESELNKSESLCLDRCVEKYFEVNTKVGEVSILISPYQSTGPNNSHLAHAKTRQQPKLYGQTLIPLYVYTLLYIRKHFLLFKPRPISILTPSHPTQLTSYNPIFFFSRKEAKRQFRFAEGLRKKKTQVNSGCKCFFFSGKEAKALVPLRGRVEAQYPSKLTLGGSVSSFPEKKQKR</sequence>
<keyword evidence="9" id="KW-0653">Protein transport</keyword>
<dbReference type="GO" id="GO:0045039">
    <property type="term" value="P:protein insertion into mitochondrial inner membrane"/>
    <property type="evidence" value="ECO:0007669"/>
    <property type="project" value="TreeGrafter"/>
</dbReference>
<evidence type="ECO:0000256" key="4">
    <source>
        <dbReference type="ARBA" id="ARBA00020709"/>
    </source>
</evidence>
<evidence type="ECO:0000256" key="1">
    <source>
        <dbReference type="ARBA" id="ARBA00004137"/>
    </source>
</evidence>